<evidence type="ECO:0000313" key="3">
    <source>
        <dbReference type="Proteomes" id="UP000032407"/>
    </source>
</evidence>
<dbReference type="EMBL" id="AMYJ01000002">
    <property type="protein sequence ID" value="KIU76521.1"/>
    <property type="molecule type" value="Genomic_DNA"/>
</dbReference>
<sequence length="161" mass="18811">MGQYQMLYSTPYLYSSRTLQEMYRGARKEEDITAIQGHMLRHDVYLDRQYRGYYSLSEKIEDDLYGNEHPVSWNELLEDYQLFKDSQGNLSIQLRKDGDNMTIVGELGIVYGVTGATVMGIKLLKRKGLHLPDWMLRAGLKCLLIGTVWYVLRDMLDVFLR</sequence>
<keyword evidence="1" id="KW-0812">Transmembrane</keyword>
<keyword evidence="1" id="KW-0472">Membrane</keyword>
<evidence type="ECO:0000313" key="2">
    <source>
        <dbReference type="EMBL" id="KIU76521.1"/>
    </source>
</evidence>
<feature type="transmembrane region" description="Helical" evidence="1">
    <location>
        <begin position="134"/>
        <end position="152"/>
    </location>
</feature>
<protein>
    <submittedName>
        <fullName evidence="2">Uncharacterized protein</fullName>
    </submittedName>
</protein>
<gene>
    <name evidence="2" type="ORF">C797_04289</name>
</gene>
<reference evidence="2 3" key="1">
    <citation type="journal article" date="2015" name="Sci. Rep.">
        <title>The expression and crystallization of Cry65Aa require two C-termini, revealing a novel evolutionary strategy of Bacillus thuringiensis Cry proteins.</title>
        <authorList>
            <person name="Peng D.H."/>
            <person name="Pang C.Y."/>
            <person name="Wu H."/>
            <person name="Huang Q."/>
            <person name="Zheng J.S."/>
            <person name="Sun M."/>
        </authorList>
    </citation>
    <scope>NUCLEOTIDE SEQUENCE [LARGE SCALE GENOMIC DNA]</scope>
    <source>
        <strain evidence="2 3">Sbt003</strain>
    </source>
</reference>
<dbReference type="AlphaFoldDB" id="A0A9X0FD93"/>
<evidence type="ECO:0000256" key="1">
    <source>
        <dbReference type="SAM" id="Phobius"/>
    </source>
</evidence>
<accession>A0A9X0FD93</accession>
<keyword evidence="1" id="KW-1133">Transmembrane helix</keyword>
<organism evidence="2 3">
    <name type="scientific">Bacillus thuringiensis Sbt003</name>
    <dbReference type="NCBI Taxonomy" id="1235825"/>
    <lineage>
        <taxon>Bacteria</taxon>
        <taxon>Bacillati</taxon>
        <taxon>Bacillota</taxon>
        <taxon>Bacilli</taxon>
        <taxon>Bacillales</taxon>
        <taxon>Bacillaceae</taxon>
        <taxon>Bacillus</taxon>
        <taxon>Bacillus cereus group</taxon>
    </lineage>
</organism>
<name>A0A9X0FD93_BACTU</name>
<comment type="caution">
    <text evidence="2">The sequence shown here is derived from an EMBL/GenBank/DDBJ whole genome shotgun (WGS) entry which is preliminary data.</text>
</comment>
<dbReference type="Proteomes" id="UP000032407">
    <property type="component" value="Unassembled WGS sequence"/>
</dbReference>
<proteinExistence type="predicted"/>